<sequence>MTELLGAEATGNDWSVALAGVLLRSRTEAETLYTDFCRNQSQLRTVAIEQLEGRWMESKIPSTKSENHFHRHCVRNLLVRDPKLGNCIKTVSFG</sequence>
<dbReference type="AlphaFoldDB" id="A0A0V1DCZ6"/>
<name>A0A0V1DCZ6_TRIBR</name>
<dbReference type="OrthoDB" id="10389677at2759"/>
<dbReference type="Proteomes" id="UP000054653">
    <property type="component" value="Unassembled WGS sequence"/>
</dbReference>
<protein>
    <submittedName>
        <fullName evidence="2">Uncharacterized protein</fullName>
    </submittedName>
</protein>
<comment type="caution">
    <text evidence="2">The sequence shown here is derived from an EMBL/GenBank/DDBJ whole genome shotgun (WGS) entry which is preliminary data.</text>
</comment>
<dbReference type="EMBL" id="JYDI01000803">
    <property type="protein sequence ID" value="KRY43958.1"/>
    <property type="molecule type" value="Genomic_DNA"/>
</dbReference>
<dbReference type="EMBL" id="JYDI01000013">
    <property type="protein sequence ID" value="KRY59317.1"/>
    <property type="molecule type" value="Genomic_DNA"/>
</dbReference>
<evidence type="ECO:0000313" key="1">
    <source>
        <dbReference type="EMBL" id="KRY43958.1"/>
    </source>
</evidence>
<gene>
    <name evidence="1" type="ORF">T03_13500</name>
    <name evidence="2" type="ORF">T03_14114</name>
</gene>
<accession>A0A0V1DCZ6</accession>
<proteinExistence type="predicted"/>
<keyword evidence="3" id="KW-1185">Reference proteome</keyword>
<evidence type="ECO:0000313" key="3">
    <source>
        <dbReference type="Proteomes" id="UP000054653"/>
    </source>
</evidence>
<reference evidence="2 3" key="1">
    <citation type="submission" date="2015-01" db="EMBL/GenBank/DDBJ databases">
        <title>Evolution of Trichinella species and genotypes.</title>
        <authorList>
            <person name="Korhonen P.K."/>
            <person name="Edoardo P."/>
            <person name="Giuseppe L.R."/>
            <person name="Gasser R.B."/>
        </authorList>
    </citation>
    <scope>NUCLEOTIDE SEQUENCE [LARGE SCALE GENOMIC DNA]</scope>
    <source>
        <strain evidence="2">ISS120</strain>
    </source>
</reference>
<evidence type="ECO:0000313" key="2">
    <source>
        <dbReference type="EMBL" id="KRY59317.1"/>
    </source>
</evidence>
<organism evidence="2 3">
    <name type="scientific">Trichinella britovi</name>
    <name type="common">Parasitic roundworm</name>
    <dbReference type="NCBI Taxonomy" id="45882"/>
    <lineage>
        <taxon>Eukaryota</taxon>
        <taxon>Metazoa</taxon>
        <taxon>Ecdysozoa</taxon>
        <taxon>Nematoda</taxon>
        <taxon>Enoplea</taxon>
        <taxon>Dorylaimia</taxon>
        <taxon>Trichinellida</taxon>
        <taxon>Trichinellidae</taxon>
        <taxon>Trichinella</taxon>
    </lineage>
</organism>